<reference evidence="5 6" key="1">
    <citation type="submission" date="2020-08" db="EMBL/GenBank/DDBJ databases">
        <title>Genomic Encyclopedia of Type Strains, Phase IV (KMG-IV): sequencing the most valuable type-strain genomes for metagenomic binning, comparative biology and taxonomic classification.</title>
        <authorList>
            <person name="Goeker M."/>
        </authorList>
    </citation>
    <scope>NUCLEOTIDE SEQUENCE [LARGE SCALE GENOMIC DNA]</scope>
    <source>
        <strain evidence="5 6">DSM 44197</strain>
    </source>
</reference>
<feature type="compositionally biased region" description="Acidic residues" evidence="3">
    <location>
        <begin position="159"/>
        <end position="173"/>
    </location>
</feature>
<keyword evidence="6" id="KW-1185">Reference proteome</keyword>
<name>A0A7W3QSE7_ACTNM</name>
<dbReference type="Proteomes" id="UP000572680">
    <property type="component" value="Unassembled WGS sequence"/>
</dbReference>
<feature type="compositionally biased region" description="Basic and acidic residues" evidence="3">
    <location>
        <begin position="70"/>
        <end position="90"/>
    </location>
</feature>
<evidence type="ECO:0000313" key="6">
    <source>
        <dbReference type="Proteomes" id="UP000572680"/>
    </source>
</evidence>
<evidence type="ECO:0000256" key="3">
    <source>
        <dbReference type="SAM" id="MobiDB-lite"/>
    </source>
</evidence>
<dbReference type="EMBL" id="JACJIA010000030">
    <property type="protein sequence ID" value="MBA8957760.1"/>
    <property type="molecule type" value="Genomic_DNA"/>
</dbReference>
<feature type="region of interest" description="Disordered" evidence="3">
    <location>
        <begin position="1"/>
        <end position="181"/>
    </location>
</feature>
<comment type="subcellular location">
    <subcellularLocation>
        <location evidence="1">Membrane</location>
    </subcellularLocation>
</comment>
<feature type="transmembrane region" description="Helical" evidence="4">
    <location>
        <begin position="186"/>
        <end position="209"/>
    </location>
</feature>
<feature type="compositionally biased region" description="Basic and acidic residues" evidence="3">
    <location>
        <begin position="1"/>
        <end position="20"/>
    </location>
</feature>
<accession>A0A7W3QSE7</accession>
<keyword evidence="4" id="KW-0812">Transmembrane</keyword>
<proteinExistence type="predicted"/>
<gene>
    <name evidence="5" type="ORF">HNR61_009459</name>
</gene>
<dbReference type="AlphaFoldDB" id="A0A7W3QSE7"/>
<comment type="caution">
    <text evidence="5">The sequence shown here is derived from an EMBL/GenBank/DDBJ whole genome shotgun (WGS) entry which is preliminary data.</text>
</comment>
<evidence type="ECO:0000256" key="2">
    <source>
        <dbReference type="ARBA" id="ARBA00023136"/>
    </source>
</evidence>
<keyword evidence="4" id="KW-1133">Transmembrane helix</keyword>
<feature type="compositionally biased region" description="Low complexity" evidence="3">
    <location>
        <begin position="34"/>
        <end position="53"/>
    </location>
</feature>
<evidence type="ECO:0000256" key="1">
    <source>
        <dbReference type="ARBA" id="ARBA00004370"/>
    </source>
</evidence>
<keyword evidence="2 4" id="KW-0472">Membrane</keyword>
<evidence type="ECO:0000313" key="5">
    <source>
        <dbReference type="EMBL" id="MBA8957760.1"/>
    </source>
</evidence>
<feature type="compositionally biased region" description="Basic residues" evidence="3">
    <location>
        <begin position="129"/>
        <end position="142"/>
    </location>
</feature>
<dbReference type="PANTHER" id="PTHR37042">
    <property type="entry name" value="OUTER MEMBRANE PROTEIN RV1973"/>
    <property type="match status" value="1"/>
</dbReference>
<sequence>MTTTEEKARKAAEQAERAAEAARAAKAAEEAAEAAKAAARNALKAAEQAAAEAGLIDDEERDEPPAAEVATEKADAKKTAAEKAAEKTEADEAEDSAGDGTDAVAEDATVETAGEPARDADEEPAGAPKAKKSVGLRKRRRTAPADAETGAEDAAGAVEAEEGDEAEEDGEEAEAAKAPRSRRPGFTLLSGVLVAVIVALVVGGTVLGLEFREQKAVEKARQQAVLASNRAAQDLSSYDYRTLDGDFKAATDQTTGKLRQQYDKLAQQLKTQAVAQQAVATTTVIKVGVVSATPDKVVTLVYANRSTATKDDKEKRLPEALRIRMTMQKAGDRWLASDLVVLS</sequence>
<evidence type="ECO:0000256" key="4">
    <source>
        <dbReference type="SAM" id="Phobius"/>
    </source>
</evidence>
<dbReference type="RefSeq" id="WP_182849550.1">
    <property type="nucleotide sequence ID" value="NZ_BAAALP010000102.1"/>
</dbReference>
<protein>
    <submittedName>
        <fullName evidence="5">Mce-associated membrane protein</fullName>
    </submittedName>
</protein>
<dbReference type="GO" id="GO:0016020">
    <property type="term" value="C:membrane"/>
    <property type="evidence" value="ECO:0007669"/>
    <property type="project" value="UniProtKB-SubCell"/>
</dbReference>
<organism evidence="5 6">
    <name type="scientific">Actinomadura namibiensis</name>
    <dbReference type="NCBI Taxonomy" id="182080"/>
    <lineage>
        <taxon>Bacteria</taxon>
        <taxon>Bacillati</taxon>
        <taxon>Actinomycetota</taxon>
        <taxon>Actinomycetes</taxon>
        <taxon>Streptosporangiales</taxon>
        <taxon>Thermomonosporaceae</taxon>
        <taxon>Actinomadura</taxon>
    </lineage>
</organism>
<feature type="compositionally biased region" description="Low complexity" evidence="3">
    <location>
        <begin position="145"/>
        <end position="158"/>
    </location>
</feature>
<dbReference type="PANTHER" id="PTHR37042:SF4">
    <property type="entry name" value="OUTER MEMBRANE PROTEIN RV1973"/>
    <property type="match status" value="1"/>
</dbReference>